<accession>A0A3B0SWU2</accession>
<name>A0A3B0SWU2_9ZZZZ</name>
<reference evidence="1" key="1">
    <citation type="submission" date="2018-06" db="EMBL/GenBank/DDBJ databases">
        <authorList>
            <person name="Zhirakovskaya E."/>
        </authorList>
    </citation>
    <scope>NUCLEOTIDE SEQUENCE</scope>
</reference>
<protein>
    <recommendedName>
        <fullName evidence="2">ABC transporter substrate-binding protein</fullName>
    </recommendedName>
</protein>
<sequence length="291" mass="32721">MARKAKFKIAPHMRLHEWVAEEKGYFQDEGLDYEFIKELVAPDGTVHDLGDKVGAYQTFEKGRESDVCSACHWTVNAAASAGHGKLYAKAYSVANCGIFVAANSPVKKPEDLANVPVSVGYQSGSHYSTIQALEQFMPAADIKLSFSDGLLFHRLGKLVDGEIPAVSLFSGAYYVAEQLGYRKICDTSFMMAGMVQPGSDMHDVEKFYRALRRAQADIDLRPELYVKYYLNELPERFHASIDVRSFGPGERIVFEPYSRDIYERSQQWISEREIFPEGALVQSGYHDAVFQ</sequence>
<dbReference type="Gene3D" id="3.40.190.10">
    <property type="entry name" value="Periplasmic binding protein-like II"/>
    <property type="match status" value="2"/>
</dbReference>
<gene>
    <name evidence="1" type="ORF">MNBD_ALPHA05-2288</name>
</gene>
<dbReference type="EMBL" id="UOEH01000269">
    <property type="protein sequence ID" value="VAV99235.1"/>
    <property type="molecule type" value="Genomic_DNA"/>
</dbReference>
<evidence type="ECO:0008006" key="2">
    <source>
        <dbReference type="Google" id="ProtNLM"/>
    </source>
</evidence>
<dbReference type="AlphaFoldDB" id="A0A3B0SWU2"/>
<dbReference type="SUPFAM" id="SSF53850">
    <property type="entry name" value="Periplasmic binding protein-like II"/>
    <property type="match status" value="1"/>
</dbReference>
<evidence type="ECO:0000313" key="1">
    <source>
        <dbReference type="EMBL" id="VAV99235.1"/>
    </source>
</evidence>
<organism evidence="1">
    <name type="scientific">hydrothermal vent metagenome</name>
    <dbReference type="NCBI Taxonomy" id="652676"/>
    <lineage>
        <taxon>unclassified sequences</taxon>
        <taxon>metagenomes</taxon>
        <taxon>ecological metagenomes</taxon>
    </lineage>
</organism>
<proteinExistence type="predicted"/>